<proteinExistence type="predicted"/>
<dbReference type="EMBL" id="CP009245">
    <property type="protein sequence ID" value="APT85215.1"/>
    <property type="molecule type" value="Genomic_DNA"/>
</dbReference>
<evidence type="ECO:0000313" key="2">
    <source>
        <dbReference type="EMBL" id="APT85215.1"/>
    </source>
</evidence>
<feature type="compositionally biased region" description="Low complexity" evidence="1">
    <location>
        <begin position="328"/>
        <end position="354"/>
    </location>
</feature>
<dbReference type="RefSeq" id="WP_075727038.1">
    <property type="nucleotide sequence ID" value="NZ_CP009245.1"/>
</dbReference>
<dbReference type="Proteomes" id="UP000185478">
    <property type="component" value="Chromosome"/>
</dbReference>
<accession>A0A1L7CHB9</accession>
<dbReference type="AlphaFoldDB" id="A0A1L7CHB9"/>
<evidence type="ECO:0000313" key="3">
    <source>
        <dbReference type="Proteomes" id="UP000185478"/>
    </source>
</evidence>
<sequence length="506" mass="51891">MTFTCDPAAIAEAITAAENAVTACEQAQACAHSAPINGSYSTVPGLAELAGMHQGLLVGDAGSAHQVLGDVVAKMQWIRAGLRATGQALTGQERLSARGIDIADDGGFVPSDAVIFPARPATPTRTLSLTTPALSGGDSMVSLSLGFALTDSTQPQAAAAAWRNIARLLRTAQRDLTQAGVLAGCEGEVFSRARATITTCATEVEILADNAAVMADYLDLLPVLHKEGAQAIAAISAQTAEIKDPAARAEMEQQLINDWLVGPWADAIEHAVPTLSSLYTPMDPAAADAARIAISHSGGVSTPPEAAGLAGMSTHAASATTYAPTAQATTAPTVTPTAPASASTAAAAPPMSTTRQPATRPAAHRATHNTPPAATPRSSSPHRVTAMLTDTSRLSAKHATMAPYALHARADKRRDKPSRKQSTLTRVLEVFRSSQGQQAVSGLDREHTSAPGSVLGQARVVSASSSTAVGTGQAEVTATGVAMTPPMATSLGWIGKARHNTQHNDN</sequence>
<feature type="region of interest" description="Disordered" evidence="1">
    <location>
        <begin position="328"/>
        <end position="382"/>
    </location>
</feature>
<feature type="compositionally biased region" description="Low complexity" evidence="1">
    <location>
        <begin position="370"/>
        <end position="381"/>
    </location>
</feature>
<organism evidence="2 3">
    <name type="scientific">Corynebacterium aquilae DSM 44791</name>
    <dbReference type="NCBI Taxonomy" id="1431546"/>
    <lineage>
        <taxon>Bacteria</taxon>
        <taxon>Bacillati</taxon>
        <taxon>Actinomycetota</taxon>
        <taxon>Actinomycetes</taxon>
        <taxon>Mycobacteriales</taxon>
        <taxon>Corynebacteriaceae</taxon>
        <taxon>Corynebacterium</taxon>
    </lineage>
</organism>
<dbReference type="KEGG" id="caqu:CAQU_09175"/>
<evidence type="ECO:0000256" key="1">
    <source>
        <dbReference type="SAM" id="MobiDB-lite"/>
    </source>
</evidence>
<dbReference type="STRING" id="1431546.CAQU_09175"/>
<keyword evidence="3" id="KW-1185">Reference proteome</keyword>
<dbReference type="OrthoDB" id="4428152at2"/>
<protein>
    <submittedName>
        <fullName evidence="2">Uncharacterized protein</fullName>
    </submittedName>
</protein>
<name>A0A1L7CHB9_9CORY</name>
<gene>
    <name evidence="2" type="ORF">CAQU_09175</name>
</gene>
<reference evidence="2 3" key="1">
    <citation type="submission" date="2014-08" db="EMBL/GenBank/DDBJ databases">
        <title>Complete genome sequence of Corynebacterium aquilae S-613T(T) (=DSM 44791(T)), isolated from the choana of a healthy golden eagle.</title>
        <authorList>
            <person name="Ruckert C."/>
            <person name="Albersmeier A."/>
            <person name="Winkler A."/>
            <person name="Kalinowski J."/>
        </authorList>
    </citation>
    <scope>NUCLEOTIDE SEQUENCE [LARGE SCALE GENOMIC DNA]</scope>
    <source>
        <strain evidence="2 3">S-613</strain>
    </source>
</reference>